<dbReference type="InterPro" id="IPR036237">
    <property type="entry name" value="Xyl_isomerase-like_sf"/>
</dbReference>
<feature type="domain" description="Xylose isomerase-like TIM barrel" evidence="1">
    <location>
        <begin position="4"/>
        <end position="233"/>
    </location>
</feature>
<dbReference type="EMBL" id="BOOA01000005">
    <property type="protein sequence ID" value="GIH22568.1"/>
    <property type="molecule type" value="Genomic_DNA"/>
</dbReference>
<dbReference type="Proteomes" id="UP000640052">
    <property type="component" value="Unassembled WGS sequence"/>
</dbReference>
<protein>
    <submittedName>
        <fullName evidence="2">Epimerase</fullName>
    </submittedName>
</protein>
<accession>A0A919Q5Z9</accession>
<dbReference type="Gene3D" id="3.20.20.150">
    <property type="entry name" value="Divalent-metal-dependent TIM barrel enzymes"/>
    <property type="match status" value="1"/>
</dbReference>
<keyword evidence="3" id="KW-1185">Reference proteome</keyword>
<dbReference type="PANTHER" id="PTHR12110">
    <property type="entry name" value="HYDROXYPYRUVATE ISOMERASE"/>
    <property type="match status" value="1"/>
</dbReference>
<evidence type="ECO:0000313" key="3">
    <source>
        <dbReference type="Proteomes" id="UP000640052"/>
    </source>
</evidence>
<dbReference type="InterPro" id="IPR050312">
    <property type="entry name" value="IolE/XylAMocC-like"/>
</dbReference>
<dbReference type="Pfam" id="PF01261">
    <property type="entry name" value="AP_endonuc_2"/>
    <property type="match status" value="1"/>
</dbReference>
<reference evidence="2" key="1">
    <citation type="submission" date="2021-01" db="EMBL/GenBank/DDBJ databases">
        <title>Whole genome shotgun sequence of Acrocarpospora phusangensis NBRC 108782.</title>
        <authorList>
            <person name="Komaki H."/>
            <person name="Tamura T."/>
        </authorList>
    </citation>
    <scope>NUCLEOTIDE SEQUENCE</scope>
    <source>
        <strain evidence="2">NBRC 108782</strain>
    </source>
</reference>
<dbReference type="AlphaFoldDB" id="A0A919Q5Z9"/>
<gene>
    <name evidence="2" type="ORF">Aph01nite_08780</name>
</gene>
<dbReference type="InterPro" id="IPR013022">
    <property type="entry name" value="Xyl_isomerase-like_TIM-brl"/>
</dbReference>
<dbReference type="PANTHER" id="PTHR12110:SF21">
    <property type="entry name" value="XYLOSE ISOMERASE-LIKE TIM BARREL DOMAIN-CONTAINING PROTEIN"/>
    <property type="match status" value="1"/>
</dbReference>
<dbReference type="SUPFAM" id="SSF51658">
    <property type="entry name" value="Xylose isomerase-like"/>
    <property type="match status" value="1"/>
</dbReference>
<comment type="caution">
    <text evidence="2">The sequence shown here is derived from an EMBL/GenBank/DDBJ whole genome shotgun (WGS) entry which is preliminary data.</text>
</comment>
<proteinExistence type="predicted"/>
<evidence type="ECO:0000313" key="2">
    <source>
        <dbReference type="EMBL" id="GIH22568.1"/>
    </source>
</evidence>
<sequence length="265" mass="27170">MAEAVAAAGYALAHWNSAAIGVPTLSADDDLFAKVRDAFDAAGLAVPSVSATYNTIHPDAALRANQTARAARLIRLAPALGAGVVTLCTGTRDPDDMWRAHPGNTAPGAWDDLRRTLDPLLDAARAAGVRLGVEPEPGNVVLDSPAAARLLAGLGTDAPIGIVLDPANLLTPATVARQDEIIGEAIDLLGDRVVGVQAKDVVTEGYSAAGAGLMDYPAVFRQLARLAPVPLIVQDAAEADAARVRADLLRWADLSAGHGGLPGHA</sequence>
<name>A0A919Q5Z9_9ACTN</name>
<evidence type="ECO:0000259" key="1">
    <source>
        <dbReference type="Pfam" id="PF01261"/>
    </source>
</evidence>
<organism evidence="2 3">
    <name type="scientific">Acrocarpospora phusangensis</name>
    <dbReference type="NCBI Taxonomy" id="1070424"/>
    <lineage>
        <taxon>Bacteria</taxon>
        <taxon>Bacillati</taxon>
        <taxon>Actinomycetota</taxon>
        <taxon>Actinomycetes</taxon>
        <taxon>Streptosporangiales</taxon>
        <taxon>Streptosporangiaceae</taxon>
        <taxon>Acrocarpospora</taxon>
    </lineage>
</organism>